<feature type="transmembrane region" description="Helical" evidence="1">
    <location>
        <begin position="39"/>
        <end position="60"/>
    </location>
</feature>
<gene>
    <name evidence="2" type="ordered locus">Clocel_3094</name>
</gene>
<name>D9STQ0_CLOC7</name>
<organism evidence="2 3">
    <name type="scientific">Clostridium cellulovorans (strain ATCC 35296 / DSM 3052 / OCM 3 / 743B)</name>
    <dbReference type="NCBI Taxonomy" id="573061"/>
    <lineage>
        <taxon>Bacteria</taxon>
        <taxon>Bacillati</taxon>
        <taxon>Bacillota</taxon>
        <taxon>Clostridia</taxon>
        <taxon>Eubacteriales</taxon>
        <taxon>Clostridiaceae</taxon>
        <taxon>Clostridium</taxon>
    </lineage>
</organism>
<dbReference type="HOGENOM" id="CLU_1999908_0_0_9"/>
<dbReference type="STRING" id="573061.Clocel_3094"/>
<keyword evidence="3" id="KW-1185">Reference proteome</keyword>
<dbReference type="EMBL" id="CP002160">
    <property type="protein sequence ID" value="ADL52784.1"/>
    <property type="molecule type" value="Genomic_DNA"/>
</dbReference>
<keyword evidence="1" id="KW-1133">Transmembrane helix</keyword>
<dbReference type="Proteomes" id="UP000002730">
    <property type="component" value="Chromosome"/>
</dbReference>
<dbReference type="KEGG" id="ccb:Clocel_3094"/>
<proteinExistence type="predicted"/>
<protein>
    <submittedName>
        <fullName evidence="2">Uncharacterized protein</fullName>
    </submittedName>
</protein>
<sequence>MDKFLYSLDRNTIRAGLLSISLINLGSFYEAFMERDIKLVLLGIALSFCMTVIFSMGYLYDLYICILSEYIYIHLGEDCTLDYLVDIYYPMCNPNIIKDYIIIRNSLDSFYLKKGSKLLIPFIK</sequence>
<accession>D9STQ0</accession>
<keyword evidence="1" id="KW-0472">Membrane</keyword>
<feature type="transmembrane region" description="Helical" evidence="1">
    <location>
        <begin position="12"/>
        <end position="32"/>
    </location>
</feature>
<keyword evidence="1" id="KW-0812">Transmembrane</keyword>
<dbReference type="AlphaFoldDB" id="D9STQ0"/>
<evidence type="ECO:0000313" key="2">
    <source>
        <dbReference type="EMBL" id="ADL52784.1"/>
    </source>
</evidence>
<evidence type="ECO:0000256" key="1">
    <source>
        <dbReference type="SAM" id="Phobius"/>
    </source>
</evidence>
<evidence type="ECO:0000313" key="3">
    <source>
        <dbReference type="Proteomes" id="UP000002730"/>
    </source>
</evidence>
<reference evidence="2 3" key="1">
    <citation type="submission" date="2010-08" db="EMBL/GenBank/DDBJ databases">
        <title>Complete sequence of Clostridium cellulovorans 743B.</title>
        <authorList>
            <consortium name="US DOE Joint Genome Institute"/>
            <person name="Lucas S."/>
            <person name="Copeland A."/>
            <person name="Lapidus A."/>
            <person name="Cheng J.-F."/>
            <person name="Bruce D."/>
            <person name="Goodwin L."/>
            <person name="Pitluck S."/>
            <person name="Chertkov O."/>
            <person name="Detter J.C."/>
            <person name="Han C."/>
            <person name="Tapia R."/>
            <person name="Land M."/>
            <person name="Hauser L."/>
            <person name="Chang Y.-J."/>
            <person name="Jeffries C."/>
            <person name="Kyrpides N."/>
            <person name="Ivanova N."/>
            <person name="Mikhailova N."/>
            <person name="Hemme C.L."/>
            <person name="Woyke T."/>
        </authorList>
    </citation>
    <scope>NUCLEOTIDE SEQUENCE [LARGE SCALE GENOMIC DNA]</scope>
    <source>
        <strain evidence="3">ATCC 35296 / DSM 3052 / OCM 3 / 743B</strain>
    </source>
</reference>